<gene>
    <name evidence="1" type="ORF">BT63DRAFT_481014</name>
</gene>
<keyword evidence="2" id="KW-1185">Reference proteome</keyword>
<dbReference type="AlphaFoldDB" id="A0A6A6U2Z3"/>
<accession>A0A6A6U2Z3</accession>
<name>A0A6A6U2Z3_9PEZI</name>
<dbReference type="Proteomes" id="UP000799302">
    <property type="component" value="Unassembled WGS sequence"/>
</dbReference>
<organism evidence="1 2">
    <name type="scientific">Microthyrium microscopicum</name>
    <dbReference type="NCBI Taxonomy" id="703497"/>
    <lineage>
        <taxon>Eukaryota</taxon>
        <taxon>Fungi</taxon>
        <taxon>Dikarya</taxon>
        <taxon>Ascomycota</taxon>
        <taxon>Pezizomycotina</taxon>
        <taxon>Dothideomycetes</taxon>
        <taxon>Dothideomycetes incertae sedis</taxon>
        <taxon>Microthyriales</taxon>
        <taxon>Microthyriaceae</taxon>
        <taxon>Microthyrium</taxon>
    </lineage>
</organism>
<evidence type="ECO:0000313" key="1">
    <source>
        <dbReference type="EMBL" id="KAF2666492.1"/>
    </source>
</evidence>
<reference evidence="1" key="1">
    <citation type="journal article" date="2020" name="Stud. Mycol.">
        <title>101 Dothideomycetes genomes: a test case for predicting lifestyles and emergence of pathogens.</title>
        <authorList>
            <person name="Haridas S."/>
            <person name="Albert R."/>
            <person name="Binder M."/>
            <person name="Bloem J."/>
            <person name="Labutti K."/>
            <person name="Salamov A."/>
            <person name="Andreopoulos B."/>
            <person name="Baker S."/>
            <person name="Barry K."/>
            <person name="Bills G."/>
            <person name="Bluhm B."/>
            <person name="Cannon C."/>
            <person name="Castanera R."/>
            <person name="Culley D."/>
            <person name="Daum C."/>
            <person name="Ezra D."/>
            <person name="Gonzalez J."/>
            <person name="Henrissat B."/>
            <person name="Kuo A."/>
            <person name="Liang C."/>
            <person name="Lipzen A."/>
            <person name="Lutzoni F."/>
            <person name="Magnuson J."/>
            <person name="Mondo S."/>
            <person name="Nolan M."/>
            <person name="Ohm R."/>
            <person name="Pangilinan J."/>
            <person name="Park H.-J."/>
            <person name="Ramirez L."/>
            <person name="Alfaro M."/>
            <person name="Sun H."/>
            <person name="Tritt A."/>
            <person name="Yoshinaga Y."/>
            <person name="Zwiers L.-H."/>
            <person name="Turgeon B."/>
            <person name="Goodwin S."/>
            <person name="Spatafora J."/>
            <person name="Crous P."/>
            <person name="Grigoriev I."/>
        </authorList>
    </citation>
    <scope>NUCLEOTIDE SEQUENCE</scope>
    <source>
        <strain evidence="1">CBS 115976</strain>
    </source>
</reference>
<sequence>MASIAETIFTRLSDSSFSSGFGLNSAKAFYSHQFGPSRDTRYTNSWVMAWEEELKDLSADRRNKYHRTKIDEVMEKLTAPKATPKIFGEIYIRNILVCPTHAPQNGPVTMELYELLEEKDDLCGLALDPDNWMPYVIDHKVVGIRVRLDDPFPDVTLPPPGTHLYVGCGKNMSVGWVDKKNNLSVGARELTWERFDPYFRSSRGYIRKMHKAVAVSGPGTSTGANVQAAAADGRGKAMFLKLMNSKDGEVMPLGEVSLAVNWQLKVDYGHGIDITNGEIKTIQTRIAYGYRLPEDALPESLRIKCGKDNDRRGVPNLTVEASLFSL</sequence>
<dbReference type="EMBL" id="MU004238">
    <property type="protein sequence ID" value="KAF2666492.1"/>
    <property type="molecule type" value="Genomic_DNA"/>
</dbReference>
<proteinExistence type="predicted"/>
<protein>
    <submittedName>
        <fullName evidence="1">Uncharacterized protein</fullName>
    </submittedName>
</protein>
<evidence type="ECO:0000313" key="2">
    <source>
        <dbReference type="Proteomes" id="UP000799302"/>
    </source>
</evidence>